<keyword evidence="2" id="KW-1185">Reference proteome</keyword>
<proteinExistence type="predicted"/>
<dbReference type="Proteomes" id="UP000807370">
    <property type="component" value="Unassembled WGS sequence"/>
</dbReference>
<protein>
    <submittedName>
        <fullName evidence="1">Uncharacterized protein</fullName>
    </submittedName>
</protein>
<organism evidence="1 2">
    <name type="scientific">Bradyrhizobium agreste</name>
    <dbReference type="NCBI Taxonomy" id="2751811"/>
    <lineage>
        <taxon>Bacteria</taxon>
        <taxon>Pseudomonadati</taxon>
        <taxon>Pseudomonadota</taxon>
        <taxon>Alphaproteobacteria</taxon>
        <taxon>Hyphomicrobiales</taxon>
        <taxon>Nitrobacteraceae</taxon>
        <taxon>Bradyrhizobium</taxon>
    </lineage>
</organism>
<reference evidence="1 2" key="1">
    <citation type="submission" date="2020-07" db="EMBL/GenBank/DDBJ databases">
        <title>Bradyrhizobium diversity isolated from nodules of indigenous legumes of Western Australia.</title>
        <authorList>
            <person name="Klepa M.S."/>
        </authorList>
    </citation>
    <scope>NUCLEOTIDE SEQUENCE [LARGE SCALE GENOMIC DNA]</scope>
    <source>
        <strain evidence="1 2">CNPSo 4010</strain>
    </source>
</reference>
<dbReference type="RefSeq" id="WP_197961452.1">
    <property type="nucleotide sequence ID" value="NZ_JACCHP010000013.1"/>
</dbReference>
<name>A0ABS0PSJ1_9BRAD</name>
<evidence type="ECO:0000313" key="1">
    <source>
        <dbReference type="EMBL" id="MBH5400164.1"/>
    </source>
</evidence>
<dbReference type="EMBL" id="JACCHP010000013">
    <property type="protein sequence ID" value="MBH5400164.1"/>
    <property type="molecule type" value="Genomic_DNA"/>
</dbReference>
<gene>
    <name evidence="1" type="ORF">HZZ13_20555</name>
</gene>
<sequence length="106" mass="10897">MRGLRYAASAGVLWPDAALLPARDGFQAAEPPRAAPDAAARQCVGSDVAERQCVESGAVAARQCAGPDVAPWLVAAAWPVDGTMALRDAPWLAAQPDGPLPVVLLV</sequence>
<evidence type="ECO:0000313" key="2">
    <source>
        <dbReference type="Proteomes" id="UP000807370"/>
    </source>
</evidence>
<comment type="caution">
    <text evidence="1">The sequence shown here is derived from an EMBL/GenBank/DDBJ whole genome shotgun (WGS) entry which is preliminary data.</text>
</comment>
<accession>A0ABS0PSJ1</accession>